<keyword evidence="1" id="KW-1003">Cell membrane</keyword>
<dbReference type="EMBL" id="CAADRM010000158">
    <property type="protein sequence ID" value="VFU18819.1"/>
    <property type="molecule type" value="Genomic_DNA"/>
</dbReference>
<dbReference type="AlphaFoldDB" id="A0A485M7C0"/>
<protein>
    <submittedName>
        <fullName evidence="6">Uncharacterized protein</fullName>
    </submittedName>
</protein>
<dbReference type="InterPro" id="IPR009760">
    <property type="entry name" value="DUF1328"/>
</dbReference>
<proteinExistence type="inferred from homology"/>
<dbReference type="GO" id="GO:0005886">
    <property type="term" value="C:plasma membrane"/>
    <property type="evidence" value="ECO:0007669"/>
    <property type="project" value="InterPro"/>
</dbReference>
<evidence type="ECO:0000256" key="4">
    <source>
        <dbReference type="ARBA" id="ARBA00023136"/>
    </source>
</evidence>
<sequence>MTVYAKGKLFIIWAIIFLGIAVVLALLGFTGVEAHDVWIFNTLAIVFLILFAILLLTGRKTPAA</sequence>
<evidence type="ECO:0000256" key="1">
    <source>
        <dbReference type="ARBA" id="ARBA00022475"/>
    </source>
</evidence>
<organism evidence="6">
    <name type="scientific">anaerobic digester metagenome</name>
    <dbReference type="NCBI Taxonomy" id="1263854"/>
    <lineage>
        <taxon>unclassified sequences</taxon>
        <taxon>metagenomes</taxon>
        <taxon>ecological metagenomes</taxon>
    </lineage>
</organism>
<evidence type="ECO:0000256" key="2">
    <source>
        <dbReference type="ARBA" id="ARBA00022692"/>
    </source>
</evidence>
<keyword evidence="4 5" id="KW-0472">Membrane</keyword>
<accession>A0A485M7C0</accession>
<dbReference type="HAMAP" id="MF_01361">
    <property type="entry name" value="UPF0391"/>
    <property type="match status" value="1"/>
</dbReference>
<gene>
    <name evidence="6" type="primary">ytjA</name>
    <name evidence="6" type="ORF">SCFA_90030</name>
</gene>
<evidence type="ECO:0000313" key="6">
    <source>
        <dbReference type="EMBL" id="VFU18819.1"/>
    </source>
</evidence>
<evidence type="ECO:0000256" key="5">
    <source>
        <dbReference type="SAM" id="Phobius"/>
    </source>
</evidence>
<reference evidence="6" key="1">
    <citation type="submission" date="2019-03" db="EMBL/GenBank/DDBJ databases">
        <authorList>
            <person name="Hao L."/>
        </authorList>
    </citation>
    <scope>NUCLEOTIDE SEQUENCE</scope>
</reference>
<feature type="transmembrane region" description="Helical" evidence="5">
    <location>
        <begin position="9"/>
        <end position="32"/>
    </location>
</feature>
<feature type="transmembrane region" description="Helical" evidence="5">
    <location>
        <begin position="38"/>
        <end position="58"/>
    </location>
</feature>
<keyword evidence="3 5" id="KW-1133">Transmembrane helix</keyword>
<evidence type="ECO:0000256" key="3">
    <source>
        <dbReference type="ARBA" id="ARBA00022989"/>
    </source>
</evidence>
<keyword evidence="2 5" id="KW-0812">Transmembrane</keyword>
<name>A0A485M7C0_9ZZZZ</name>